<reference evidence="1 2" key="1">
    <citation type="submission" date="2019-05" db="EMBL/GenBank/DDBJ databases">
        <title>Another draft genome of Portunus trituberculatus and its Hox gene families provides insights of decapod evolution.</title>
        <authorList>
            <person name="Jeong J.-H."/>
            <person name="Song I."/>
            <person name="Kim S."/>
            <person name="Choi T."/>
            <person name="Kim D."/>
            <person name="Ryu S."/>
            <person name="Kim W."/>
        </authorList>
    </citation>
    <scope>NUCLEOTIDE SEQUENCE [LARGE SCALE GENOMIC DNA]</scope>
    <source>
        <tissue evidence="1">Muscle</tissue>
    </source>
</reference>
<evidence type="ECO:0000313" key="2">
    <source>
        <dbReference type="Proteomes" id="UP000324222"/>
    </source>
</evidence>
<protein>
    <submittedName>
        <fullName evidence="1">Uncharacterized protein</fullName>
    </submittedName>
</protein>
<evidence type="ECO:0000313" key="1">
    <source>
        <dbReference type="EMBL" id="MPC54009.1"/>
    </source>
</evidence>
<dbReference type="AlphaFoldDB" id="A0A5B7G8S0"/>
<dbReference type="Proteomes" id="UP000324222">
    <property type="component" value="Unassembled WGS sequence"/>
</dbReference>
<keyword evidence="2" id="KW-1185">Reference proteome</keyword>
<organism evidence="1 2">
    <name type="scientific">Portunus trituberculatus</name>
    <name type="common">Swimming crab</name>
    <name type="synonym">Neptunus trituberculatus</name>
    <dbReference type="NCBI Taxonomy" id="210409"/>
    <lineage>
        <taxon>Eukaryota</taxon>
        <taxon>Metazoa</taxon>
        <taxon>Ecdysozoa</taxon>
        <taxon>Arthropoda</taxon>
        <taxon>Crustacea</taxon>
        <taxon>Multicrustacea</taxon>
        <taxon>Malacostraca</taxon>
        <taxon>Eumalacostraca</taxon>
        <taxon>Eucarida</taxon>
        <taxon>Decapoda</taxon>
        <taxon>Pleocyemata</taxon>
        <taxon>Brachyura</taxon>
        <taxon>Eubrachyura</taxon>
        <taxon>Portunoidea</taxon>
        <taxon>Portunidae</taxon>
        <taxon>Portuninae</taxon>
        <taxon>Portunus</taxon>
    </lineage>
</organism>
<accession>A0A5B7G8S0</accession>
<dbReference type="EMBL" id="VSRR010012046">
    <property type="protein sequence ID" value="MPC54009.1"/>
    <property type="molecule type" value="Genomic_DNA"/>
</dbReference>
<comment type="caution">
    <text evidence="1">The sequence shown here is derived from an EMBL/GenBank/DDBJ whole genome shotgun (WGS) entry which is preliminary data.</text>
</comment>
<sequence length="91" mass="10220">MKARVLVLMVVKVVEEEEEEEEEEEKAHSRHSYIEQWSAVIGSSQFLSGRPTARSIALMMNTGIKIIVIDALQATVSIRGHQRGAGRTSRR</sequence>
<name>A0A5B7G8S0_PORTR</name>
<gene>
    <name evidence="1" type="ORF">E2C01_047915</name>
</gene>
<proteinExistence type="predicted"/>